<feature type="region of interest" description="Disordered" evidence="1">
    <location>
        <begin position="216"/>
        <end position="237"/>
    </location>
</feature>
<feature type="region of interest" description="Disordered" evidence="1">
    <location>
        <begin position="83"/>
        <end position="150"/>
    </location>
</feature>
<gene>
    <name evidence="4" type="ORF">GCM10025791_11790</name>
</gene>
<dbReference type="Pfam" id="PF16537">
    <property type="entry name" value="T2SSB"/>
    <property type="match status" value="1"/>
</dbReference>
<evidence type="ECO:0000313" key="5">
    <source>
        <dbReference type="Proteomes" id="UP001409585"/>
    </source>
</evidence>
<comment type="caution">
    <text evidence="4">The sequence shown here is derived from an EMBL/GenBank/DDBJ whole genome shotgun (WGS) entry which is preliminary data.</text>
</comment>
<keyword evidence="5" id="KW-1185">Reference proteome</keyword>
<feature type="compositionally biased region" description="Basic and acidic residues" evidence="1">
    <location>
        <begin position="125"/>
        <end position="139"/>
    </location>
</feature>
<dbReference type="InterPro" id="IPR032389">
    <property type="entry name" value="GspB_C"/>
</dbReference>
<feature type="region of interest" description="Disordered" evidence="1">
    <location>
        <begin position="164"/>
        <end position="200"/>
    </location>
</feature>
<dbReference type="Proteomes" id="UP001409585">
    <property type="component" value="Unassembled WGS sequence"/>
</dbReference>
<organism evidence="4 5">
    <name type="scientific">Halioxenophilus aromaticivorans</name>
    <dbReference type="NCBI Taxonomy" id="1306992"/>
    <lineage>
        <taxon>Bacteria</taxon>
        <taxon>Pseudomonadati</taxon>
        <taxon>Pseudomonadota</taxon>
        <taxon>Gammaproteobacteria</taxon>
        <taxon>Alteromonadales</taxon>
        <taxon>Alteromonadaceae</taxon>
        <taxon>Halioxenophilus</taxon>
    </lineage>
</organism>
<sequence length="322" mass="34850">MSYILDALQKSEQDRQNQQAPSLANQYDAQSLAPIKKPKLMWWLVGLLAVLIAVVVAYLVFQWLQKPESAGYTPPASAKVSAAQANQAEATPTLNQPIDNQPGNNQSGGEQAQNQPTSAAFQDKPTFKEPEPKPLDPKIADLYSNPPAAEPEYVYADDNQYQLTDDGQPEAVAPPTQPKQSAAQAQPSAQPQPAAKPQPGTIVEPVVTAGTIAPAQTQPSVQEETTSEASNSQAGGVVEGGFMSIDQLPDSVKSEIPAIRYVAHVYAGENKAGFAILNDYKLKAGEKLADELYLEKVDKDHIVMSYRGYFFRLAAMQNWKGQ</sequence>
<protein>
    <recommendedName>
        <fullName evidence="3">Type II secretion system protein GspB C-terminal domain-containing protein</fullName>
    </recommendedName>
</protein>
<feature type="compositionally biased region" description="Low complexity" evidence="1">
    <location>
        <begin position="178"/>
        <end position="199"/>
    </location>
</feature>
<accession>A0AAV3TZQ5</accession>
<feature type="compositionally biased region" description="Polar residues" evidence="1">
    <location>
        <begin position="216"/>
        <end position="234"/>
    </location>
</feature>
<evidence type="ECO:0000256" key="2">
    <source>
        <dbReference type="SAM" id="Phobius"/>
    </source>
</evidence>
<dbReference type="RefSeq" id="WP_345418523.1">
    <property type="nucleotide sequence ID" value="NZ_AP031496.1"/>
</dbReference>
<keyword evidence="2" id="KW-0472">Membrane</keyword>
<evidence type="ECO:0000256" key="1">
    <source>
        <dbReference type="SAM" id="MobiDB-lite"/>
    </source>
</evidence>
<name>A0AAV3TZQ5_9ALTE</name>
<feature type="transmembrane region" description="Helical" evidence="2">
    <location>
        <begin position="40"/>
        <end position="61"/>
    </location>
</feature>
<proteinExistence type="predicted"/>
<evidence type="ECO:0000313" key="4">
    <source>
        <dbReference type="EMBL" id="GAA4935815.1"/>
    </source>
</evidence>
<keyword evidence="2" id="KW-1133">Transmembrane helix</keyword>
<feature type="compositionally biased region" description="Polar residues" evidence="1">
    <location>
        <begin position="83"/>
        <end position="120"/>
    </location>
</feature>
<keyword evidence="2" id="KW-0812">Transmembrane</keyword>
<dbReference type="EMBL" id="BAABLX010000007">
    <property type="protein sequence ID" value="GAA4935815.1"/>
    <property type="molecule type" value="Genomic_DNA"/>
</dbReference>
<feature type="domain" description="Type II secretion system protein GspB C-terminal" evidence="3">
    <location>
        <begin position="256"/>
        <end position="315"/>
    </location>
</feature>
<dbReference type="GO" id="GO:0015627">
    <property type="term" value="C:type II protein secretion system complex"/>
    <property type="evidence" value="ECO:0007669"/>
    <property type="project" value="InterPro"/>
</dbReference>
<dbReference type="AlphaFoldDB" id="A0AAV3TZQ5"/>
<reference evidence="5" key="1">
    <citation type="journal article" date="2019" name="Int. J. Syst. Evol. Microbiol.">
        <title>The Global Catalogue of Microorganisms (GCM) 10K type strain sequencing project: providing services to taxonomists for standard genome sequencing and annotation.</title>
        <authorList>
            <consortium name="The Broad Institute Genomics Platform"/>
            <consortium name="The Broad Institute Genome Sequencing Center for Infectious Disease"/>
            <person name="Wu L."/>
            <person name="Ma J."/>
        </authorList>
    </citation>
    <scope>NUCLEOTIDE SEQUENCE [LARGE SCALE GENOMIC DNA]</scope>
    <source>
        <strain evidence="5">JCM 19134</strain>
    </source>
</reference>
<evidence type="ECO:0000259" key="3">
    <source>
        <dbReference type="Pfam" id="PF16537"/>
    </source>
</evidence>